<dbReference type="CDD" id="cd03794">
    <property type="entry name" value="GT4_WbuB-like"/>
    <property type="match status" value="1"/>
</dbReference>
<dbReference type="AlphaFoldDB" id="A0AAP2XTB1"/>
<dbReference type="Pfam" id="PF13439">
    <property type="entry name" value="Glyco_transf_4"/>
    <property type="match status" value="1"/>
</dbReference>
<dbReference type="EMBL" id="JANGBO010000010">
    <property type="protein sequence ID" value="MCQ5062175.1"/>
    <property type="molecule type" value="Genomic_DNA"/>
</dbReference>
<dbReference type="RefSeq" id="WP_117346585.1">
    <property type="nucleotide sequence ID" value="NZ_JAJDKX010000014.1"/>
</dbReference>
<dbReference type="PANTHER" id="PTHR12526:SF609">
    <property type="entry name" value="LIPOPOLYSACCHARIDE BIOSYNTHESIS PROTEIN"/>
    <property type="match status" value="1"/>
</dbReference>
<accession>A0AAP2XTB1</accession>
<evidence type="ECO:0000259" key="1">
    <source>
        <dbReference type="Pfam" id="PF00534"/>
    </source>
</evidence>
<reference evidence="3" key="1">
    <citation type="submission" date="2022-06" db="EMBL/GenBank/DDBJ databases">
        <title>Isolation of gut microbiota from human fecal samples.</title>
        <authorList>
            <person name="Pamer E.G."/>
            <person name="Barat B."/>
            <person name="Waligurski E."/>
            <person name="Medina S."/>
            <person name="Paddock L."/>
            <person name="Mostad J."/>
        </authorList>
    </citation>
    <scope>NUCLEOTIDE SEQUENCE</scope>
    <source>
        <strain evidence="3">DFI.6.24</strain>
    </source>
</reference>
<evidence type="ECO:0000259" key="2">
    <source>
        <dbReference type="Pfam" id="PF13439"/>
    </source>
</evidence>
<comment type="caution">
    <text evidence="3">The sequence shown here is derived from an EMBL/GenBank/DDBJ whole genome shotgun (WGS) entry which is preliminary data.</text>
</comment>
<gene>
    <name evidence="3" type="ORF">NE542_10150</name>
</gene>
<feature type="domain" description="Glycosyltransferase subfamily 4-like N-terminal" evidence="2">
    <location>
        <begin position="17"/>
        <end position="192"/>
    </location>
</feature>
<dbReference type="InterPro" id="IPR001296">
    <property type="entry name" value="Glyco_trans_1"/>
</dbReference>
<dbReference type="PANTHER" id="PTHR12526">
    <property type="entry name" value="GLYCOSYLTRANSFERASE"/>
    <property type="match status" value="1"/>
</dbReference>
<dbReference type="Pfam" id="PF00534">
    <property type="entry name" value="Glycos_transf_1"/>
    <property type="match status" value="1"/>
</dbReference>
<evidence type="ECO:0000313" key="3">
    <source>
        <dbReference type="EMBL" id="MCQ5062175.1"/>
    </source>
</evidence>
<dbReference type="GO" id="GO:0016757">
    <property type="term" value="F:glycosyltransferase activity"/>
    <property type="evidence" value="ECO:0007669"/>
    <property type="project" value="InterPro"/>
</dbReference>
<proteinExistence type="predicted"/>
<dbReference type="InterPro" id="IPR028098">
    <property type="entry name" value="Glyco_trans_4-like_N"/>
</dbReference>
<dbReference type="SUPFAM" id="SSF53756">
    <property type="entry name" value="UDP-Glycosyltransferase/glycogen phosphorylase"/>
    <property type="match status" value="1"/>
</dbReference>
<evidence type="ECO:0000313" key="4">
    <source>
        <dbReference type="Proteomes" id="UP001204814"/>
    </source>
</evidence>
<organism evidence="3 4">
    <name type="scientific">Faecalibacillus intestinalis</name>
    <dbReference type="NCBI Taxonomy" id="1982626"/>
    <lineage>
        <taxon>Bacteria</taxon>
        <taxon>Bacillati</taxon>
        <taxon>Bacillota</taxon>
        <taxon>Erysipelotrichia</taxon>
        <taxon>Erysipelotrichales</taxon>
        <taxon>Coprobacillaceae</taxon>
        <taxon>Faecalibacillus</taxon>
    </lineage>
</organism>
<dbReference type="Gene3D" id="3.40.50.2000">
    <property type="entry name" value="Glycogen Phosphorylase B"/>
    <property type="match status" value="2"/>
</dbReference>
<sequence>MKVLVISQYYYPEPFKIHEICEELVKRGHEVTVITGQPNYPDGDLIEGFPNQQILNGVEVIRTDIVLRGHNPISLIRNYLSYPRVAKKSIKNLHKEFDIVFVYQLSPVLMIKPALYYKKKYNKKVYVYCLDLWPESLKALKLSENNPIYKLMLKISNSIYQKCDFISATSPAFLDYLSNINQVKQDRLNVVYQHGEKMFLEVEPYKQQEKLNIVFAGNIGKVQDFDCLVNAVTRLPKEKLKQLMITIIGSGSYLDEFKNKVNGNHLNDAFVFTGRKKVEELIPYYNQASLFLLSLEKGSTVGKTIPSKLQTYMSAGRGIIGSIDGATAQIIHDAKAGMTCPAGDDEALSQIILKMLNQENQLEEYSKNSRNYFLNHFTIEKYVDQIEKKMGELL</sequence>
<name>A0AAP2XTB1_9FIRM</name>
<protein>
    <submittedName>
        <fullName evidence="3">Glycosyltransferase family 4 protein</fullName>
    </submittedName>
</protein>
<dbReference type="Proteomes" id="UP001204814">
    <property type="component" value="Unassembled WGS sequence"/>
</dbReference>
<feature type="domain" description="Glycosyl transferase family 1" evidence="1">
    <location>
        <begin position="206"/>
        <end position="371"/>
    </location>
</feature>